<dbReference type="Proteomes" id="UP000252004">
    <property type="component" value="Chromosome"/>
</dbReference>
<evidence type="ECO:0000313" key="2">
    <source>
        <dbReference type="Proteomes" id="UP000252004"/>
    </source>
</evidence>
<name>A0A344U1W7_9ACTN</name>
<dbReference type="KEGG" id="sgz:C0216_16790"/>
<protein>
    <submittedName>
        <fullName evidence="1">Uncharacterized protein</fullName>
    </submittedName>
</protein>
<proteinExistence type="predicted"/>
<reference evidence="1 2" key="1">
    <citation type="submission" date="2018-01" db="EMBL/GenBank/DDBJ databases">
        <title>Draft genome Sequence of streptomyces globosus LZH-48.</title>
        <authorList>
            <person name="Ran K."/>
            <person name="Li Z."/>
            <person name="Wei S."/>
            <person name="Dong R."/>
        </authorList>
    </citation>
    <scope>NUCLEOTIDE SEQUENCE [LARGE SCALE GENOMIC DNA]</scope>
    <source>
        <strain evidence="1 2">LZH-48</strain>
    </source>
</reference>
<gene>
    <name evidence="1" type="ORF">C0216_16790</name>
</gene>
<accession>A0A344U1W7</accession>
<dbReference type="AlphaFoldDB" id="A0A344U1W7"/>
<evidence type="ECO:0000313" key="1">
    <source>
        <dbReference type="EMBL" id="AXE24888.1"/>
    </source>
</evidence>
<dbReference type="RefSeq" id="WP_114056077.1">
    <property type="nucleotide sequence ID" value="NZ_CP030862.1"/>
</dbReference>
<organism evidence="1 2">
    <name type="scientific">Streptomyces globosus</name>
    <dbReference type="NCBI Taxonomy" id="68209"/>
    <lineage>
        <taxon>Bacteria</taxon>
        <taxon>Bacillati</taxon>
        <taxon>Actinomycetota</taxon>
        <taxon>Actinomycetes</taxon>
        <taxon>Kitasatosporales</taxon>
        <taxon>Streptomycetaceae</taxon>
        <taxon>Streptomyces</taxon>
    </lineage>
</organism>
<keyword evidence="2" id="KW-1185">Reference proteome</keyword>
<sequence>MRENEVKLRAIAAITAVRSGAEEQLVSDLLGEAMPSSFLVPAGATPAEAGCAVLEQLSEPLSALVNGFLLAFDALADAHDGGEPLETSEQILQHLALVLALEDPPQPDDPTGL</sequence>
<dbReference type="EMBL" id="CP030862">
    <property type="protein sequence ID" value="AXE24888.1"/>
    <property type="molecule type" value="Genomic_DNA"/>
</dbReference>